<dbReference type="EMBL" id="CAEZZK010000071">
    <property type="protein sequence ID" value="CAB4757304.1"/>
    <property type="molecule type" value="Genomic_DNA"/>
</dbReference>
<evidence type="ECO:0000313" key="1">
    <source>
        <dbReference type="EMBL" id="CAB4757304.1"/>
    </source>
</evidence>
<proteinExistence type="predicted"/>
<protein>
    <submittedName>
        <fullName evidence="1">Unannotated protein</fullName>
    </submittedName>
</protein>
<dbReference type="AlphaFoldDB" id="A0A6J6UDT7"/>
<name>A0A6J6UDT7_9ZZZZ</name>
<reference evidence="1" key="1">
    <citation type="submission" date="2020-05" db="EMBL/GenBank/DDBJ databases">
        <authorList>
            <person name="Chiriac C."/>
            <person name="Salcher M."/>
            <person name="Ghai R."/>
            <person name="Kavagutti S V."/>
        </authorList>
    </citation>
    <scope>NUCLEOTIDE SEQUENCE</scope>
</reference>
<organism evidence="1">
    <name type="scientific">freshwater metagenome</name>
    <dbReference type="NCBI Taxonomy" id="449393"/>
    <lineage>
        <taxon>unclassified sequences</taxon>
        <taxon>metagenomes</taxon>
        <taxon>ecological metagenomes</taxon>
    </lineage>
</organism>
<sequence>MVTVFSDTATNPPLAVLVCNVNVCTGVAQSTAPVQSLMNLFATSTTDSLNFRVMFRFDIKVVMPFGGSDCELLNVGAIVSVPVEKLHVCGVAEGTPT</sequence>
<accession>A0A6J6UDT7</accession>
<gene>
    <name evidence="1" type="ORF">UFOPK2855_00469</name>
</gene>